<evidence type="ECO:0000256" key="6">
    <source>
        <dbReference type="PIRNR" id="PIRNR005651"/>
    </source>
</evidence>
<dbReference type="InterPro" id="IPR036013">
    <property type="entry name" value="Band_7/SPFH_dom_sf"/>
</dbReference>
<evidence type="ECO:0000313" key="11">
    <source>
        <dbReference type="Proteomes" id="UP000625804"/>
    </source>
</evidence>
<dbReference type="Pfam" id="PF01145">
    <property type="entry name" value="Band_7"/>
    <property type="match status" value="1"/>
</dbReference>
<dbReference type="GO" id="GO:0016020">
    <property type="term" value="C:membrane"/>
    <property type="evidence" value="ECO:0007669"/>
    <property type="project" value="UniProtKB-SubCell"/>
</dbReference>
<organism evidence="10 11">
    <name type="scientific">Calidifontibacillus erzurumensis</name>
    <dbReference type="NCBI Taxonomy" id="2741433"/>
    <lineage>
        <taxon>Bacteria</taxon>
        <taxon>Bacillati</taxon>
        <taxon>Bacillota</taxon>
        <taxon>Bacilli</taxon>
        <taxon>Bacillales</taxon>
        <taxon>Bacillaceae</taxon>
        <taxon>Calidifontibacillus/Schinkia group</taxon>
        <taxon>Calidifontibacillus</taxon>
    </lineage>
</organism>
<dbReference type="SMART" id="SM00244">
    <property type="entry name" value="PHB"/>
    <property type="match status" value="1"/>
</dbReference>
<dbReference type="EMBL" id="JABTTE010000005">
    <property type="protein sequence ID" value="NSL51266.1"/>
    <property type="molecule type" value="Genomic_DNA"/>
</dbReference>
<feature type="domain" description="Band 7" evidence="9">
    <location>
        <begin position="41"/>
        <end position="208"/>
    </location>
</feature>
<evidence type="ECO:0000256" key="2">
    <source>
        <dbReference type="ARBA" id="ARBA00007862"/>
    </source>
</evidence>
<dbReference type="SUPFAM" id="SSF117892">
    <property type="entry name" value="Band 7/SPFH domain"/>
    <property type="match status" value="1"/>
</dbReference>
<dbReference type="CDD" id="cd03405">
    <property type="entry name" value="SPFH_HflC"/>
    <property type="match status" value="1"/>
</dbReference>
<gene>
    <name evidence="10" type="primary">hflC</name>
    <name evidence="10" type="ORF">HR057_05715</name>
</gene>
<dbReference type="PIRSF" id="PIRSF005651">
    <property type="entry name" value="HflC"/>
    <property type="match status" value="1"/>
</dbReference>
<evidence type="ECO:0000256" key="4">
    <source>
        <dbReference type="ARBA" id="ARBA00022989"/>
    </source>
</evidence>
<dbReference type="GO" id="GO:0008233">
    <property type="term" value="F:peptidase activity"/>
    <property type="evidence" value="ECO:0007669"/>
    <property type="project" value="UniProtKB-KW"/>
</dbReference>
<protein>
    <recommendedName>
        <fullName evidence="6">Protein HflC</fullName>
    </recommendedName>
</protein>
<dbReference type="PANTHER" id="PTHR42911">
    <property type="entry name" value="MODULATOR OF FTSH PROTEASE HFLC"/>
    <property type="match status" value="1"/>
</dbReference>
<evidence type="ECO:0000256" key="1">
    <source>
        <dbReference type="ARBA" id="ARBA00004370"/>
    </source>
</evidence>
<dbReference type="NCBIfam" id="TIGR01932">
    <property type="entry name" value="hflC"/>
    <property type="match status" value="1"/>
</dbReference>
<dbReference type="Proteomes" id="UP000625804">
    <property type="component" value="Unassembled WGS sequence"/>
</dbReference>
<feature type="coiled-coil region" evidence="7">
    <location>
        <begin position="231"/>
        <end position="262"/>
    </location>
</feature>
<evidence type="ECO:0000313" key="10">
    <source>
        <dbReference type="EMBL" id="NSL51266.1"/>
    </source>
</evidence>
<evidence type="ECO:0000256" key="8">
    <source>
        <dbReference type="SAM" id="Phobius"/>
    </source>
</evidence>
<dbReference type="GO" id="GO:0006508">
    <property type="term" value="P:proteolysis"/>
    <property type="evidence" value="ECO:0007669"/>
    <property type="project" value="UniProtKB-KW"/>
</dbReference>
<evidence type="ECO:0000256" key="7">
    <source>
        <dbReference type="SAM" id="Coils"/>
    </source>
</evidence>
<evidence type="ECO:0000256" key="3">
    <source>
        <dbReference type="ARBA" id="ARBA00022692"/>
    </source>
</evidence>
<dbReference type="RefSeq" id="WP_173730475.1">
    <property type="nucleotide sequence ID" value="NZ_JABTTE010000005.1"/>
</dbReference>
<dbReference type="PANTHER" id="PTHR42911:SF1">
    <property type="entry name" value="MODULATOR OF FTSH PROTEASE HFLC"/>
    <property type="match status" value="1"/>
</dbReference>
<feature type="transmembrane region" description="Helical" evidence="8">
    <location>
        <begin position="25"/>
        <end position="46"/>
    </location>
</feature>
<keyword evidence="10" id="KW-0645">Protease</keyword>
<dbReference type="InterPro" id="IPR010200">
    <property type="entry name" value="HflC"/>
</dbReference>
<keyword evidence="5 8" id="KW-0472">Membrane</keyword>
<sequence length="311" mass="36232">MSDKKIVNLEDLKNKSTEWKKYSRIGIGIFLFFIIIALILTNIFIVKEGEYKVIRQFGEIVRIIDEPGLNYRIPFIQTVSTLPKYQQFFNVDQAEINTKDKKRILIDNYAVWKIEDPKKMISNLRTLENAEAKMSEFIYSVVRTELGQLNYDEIINEEKSKRGSFNETVTKTVNELLKKDNYGIVVTDIRMKRIDLPAENEESVYKRMISERETKAQEYLSMGDAEKNRIIANTDREVKELLAKAEADAEKIRAEGEQTAAQIYNEAFSKDPSFYNLYRTLESYKRTIDGETVIILPENSPYAKMLMGYTE</sequence>
<accession>A0A8J8GDQ9</accession>
<comment type="similarity">
    <text evidence="2 6">Belongs to the band 7/mec-2 family. HflC subfamily.</text>
</comment>
<proteinExistence type="inferred from homology"/>
<name>A0A8J8GDQ9_9BACI</name>
<keyword evidence="7" id="KW-0175">Coiled coil</keyword>
<comment type="function">
    <text evidence="6">HflC and HflK could regulate a protease.</text>
</comment>
<dbReference type="AlphaFoldDB" id="A0A8J8GDQ9"/>
<comment type="subcellular location">
    <subcellularLocation>
        <location evidence="1">Membrane</location>
    </subcellularLocation>
</comment>
<comment type="caution">
    <text evidence="10">The sequence shown here is derived from an EMBL/GenBank/DDBJ whole genome shotgun (WGS) entry which is preliminary data.</text>
</comment>
<keyword evidence="3 8" id="KW-0812">Transmembrane</keyword>
<keyword evidence="11" id="KW-1185">Reference proteome</keyword>
<dbReference type="Gene3D" id="3.30.479.30">
    <property type="entry name" value="Band 7 domain"/>
    <property type="match status" value="1"/>
</dbReference>
<keyword evidence="10" id="KW-0378">Hydrolase</keyword>
<reference evidence="10" key="1">
    <citation type="submission" date="2020-06" db="EMBL/GenBank/DDBJ databases">
        <title>A novel thermopfilic bacterium from Erzurum, Turkey.</title>
        <authorList>
            <person name="Adiguzel A."/>
            <person name="Ay H."/>
            <person name="Baltaci M.O."/>
        </authorList>
    </citation>
    <scope>NUCLEOTIDE SEQUENCE</scope>
    <source>
        <strain evidence="10">P2</strain>
    </source>
</reference>
<keyword evidence="4 8" id="KW-1133">Transmembrane helix</keyword>
<evidence type="ECO:0000256" key="5">
    <source>
        <dbReference type="ARBA" id="ARBA00023136"/>
    </source>
</evidence>
<evidence type="ECO:0000259" key="9">
    <source>
        <dbReference type="SMART" id="SM00244"/>
    </source>
</evidence>
<dbReference type="InterPro" id="IPR001107">
    <property type="entry name" value="Band_7"/>
</dbReference>